<feature type="binding site" evidence="8">
    <location>
        <position position="314"/>
    </location>
    <ligand>
        <name>substrate</name>
    </ligand>
</feature>
<comment type="subcellular location">
    <subcellularLocation>
        <location evidence="6">Cytoplasm</location>
    </subcellularLocation>
    <subcellularLocation>
        <location evidence="6">Secreted</location>
    </subcellularLocation>
    <subcellularLocation>
        <location evidence="6">Cell surface</location>
    </subcellularLocation>
    <text evidence="6">Fractions of enolase are present in both the cytoplasm and on the cell surface.</text>
</comment>
<feature type="binding site" evidence="6">
    <location>
        <position position="369"/>
    </location>
    <ligand>
        <name>(2R)-2-phosphoglycerate</name>
        <dbReference type="ChEBI" id="CHEBI:58289"/>
    </ligand>
</feature>
<dbReference type="InterPro" id="IPR029017">
    <property type="entry name" value="Enolase-like_N"/>
</dbReference>
<evidence type="ECO:0000313" key="13">
    <source>
        <dbReference type="Proteomes" id="UP000053695"/>
    </source>
</evidence>
<dbReference type="GO" id="GO:0009986">
    <property type="term" value="C:cell surface"/>
    <property type="evidence" value="ECO:0007669"/>
    <property type="project" value="UniProtKB-SubCell"/>
</dbReference>
<keyword evidence="6" id="KW-0964">Secreted</keyword>
<dbReference type="STRING" id="1069083.GCA_000371805_00609"/>
<evidence type="ECO:0000313" key="12">
    <source>
        <dbReference type="EMBL" id="ENN95668.1"/>
    </source>
</evidence>
<dbReference type="InterPro" id="IPR000941">
    <property type="entry name" value="Enolase"/>
</dbReference>
<comment type="function">
    <text evidence="6">Catalyzes the reversible conversion of 2-phosphoglycerate (2-PG) into phosphoenolpyruvate (PEP). It is essential for the degradation of carbohydrates via glycolysis.</text>
</comment>
<feature type="binding site" evidence="8">
    <location>
        <position position="170"/>
    </location>
    <ligand>
        <name>substrate</name>
    </ligand>
</feature>
<dbReference type="GO" id="GO:0006096">
    <property type="term" value="P:glycolytic process"/>
    <property type="evidence" value="ECO:0007669"/>
    <property type="project" value="UniProtKB-UniRule"/>
</dbReference>
<feature type="active site" description="Proton donor" evidence="6 7">
    <location>
        <position position="213"/>
    </location>
</feature>
<feature type="binding site" evidence="6 9">
    <location>
        <position position="248"/>
    </location>
    <ligand>
        <name>Mg(2+)</name>
        <dbReference type="ChEBI" id="CHEBI:18420"/>
    </ligand>
</feature>
<feature type="binding site" evidence="6">
    <location>
        <position position="390"/>
    </location>
    <ligand>
        <name>(2R)-2-phosphoglycerate</name>
        <dbReference type="ChEBI" id="CHEBI:58289"/>
    </ligand>
</feature>
<evidence type="ECO:0000256" key="2">
    <source>
        <dbReference type="ARBA" id="ARBA00009604"/>
    </source>
</evidence>
<evidence type="ECO:0000256" key="3">
    <source>
        <dbReference type="ARBA" id="ARBA00022842"/>
    </source>
</evidence>
<dbReference type="GO" id="GO:0004634">
    <property type="term" value="F:phosphopyruvate hydratase activity"/>
    <property type="evidence" value="ECO:0007669"/>
    <property type="project" value="UniProtKB-UniRule"/>
</dbReference>
<keyword evidence="6 9" id="KW-0479">Metal-binding</keyword>
<dbReference type="PANTHER" id="PTHR11902:SF1">
    <property type="entry name" value="ENOLASE"/>
    <property type="match status" value="1"/>
</dbReference>
<feature type="binding site" evidence="8">
    <location>
        <position position="161"/>
    </location>
    <ligand>
        <name>substrate</name>
    </ligand>
</feature>
<dbReference type="EC" id="4.2.1.11" evidence="6"/>
<dbReference type="CDD" id="cd03313">
    <property type="entry name" value="enolase"/>
    <property type="match status" value="1"/>
</dbReference>
<dbReference type="Pfam" id="PF03952">
    <property type="entry name" value="Enolase_N"/>
    <property type="match status" value="1"/>
</dbReference>
<accession>N6V044</accession>
<dbReference type="Proteomes" id="UP000053695">
    <property type="component" value="Unassembled WGS sequence"/>
</dbReference>
<keyword evidence="5 6" id="KW-0456">Lyase</keyword>
<evidence type="ECO:0000256" key="6">
    <source>
        <dbReference type="HAMAP-Rule" id="MF_00318"/>
    </source>
</evidence>
<dbReference type="Pfam" id="PF00113">
    <property type="entry name" value="Enolase_C"/>
    <property type="match status" value="1"/>
</dbReference>
<evidence type="ECO:0000256" key="4">
    <source>
        <dbReference type="ARBA" id="ARBA00023152"/>
    </source>
</evidence>
<dbReference type="Gene3D" id="3.30.390.10">
    <property type="entry name" value="Enolase-like, N-terminal domain"/>
    <property type="match status" value="1"/>
</dbReference>
<feature type="active site" description="Proton acceptor" evidence="6 7">
    <location>
        <position position="339"/>
    </location>
</feature>
<feature type="binding site" evidence="8">
    <location>
        <position position="289"/>
    </location>
    <ligand>
        <name>substrate</name>
    </ligand>
</feature>
<feature type="binding site" evidence="6">
    <location>
        <position position="169"/>
    </location>
    <ligand>
        <name>(2R)-2-phosphoglycerate</name>
        <dbReference type="ChEBI" id="CHEBI:58289"/>
    </ligand>
</feature>
<comment type="cofactor">
    <cofactor evidence="6">
        <name>Mg(2+)</name>
        <dbReference type="ChEBI" id="CHEBI:18420"/>
    </cofactor>
    <text evidence="6">Binds a second Mg(2+) ion via substrate during catalysis.</text>
</comment>
<dbReference type="PATRIC" id="fig|1069083.5.peg.1274"/>
<feature type="domain" description="Enolase C-terminal TIM barrel" evidence="10">
    <location>
        <begin position="145"/>
        <end position="426"/>
    </location>
</feature>
<comment type="similarity">
    <text evidence="2 6">Belongs to the enolase family.</text>
</comment>
<dbReference type="SUPFAM" id="SSF54826">
    <property type="entry name" value="Enolase N-terminal domain-like"/>
    <property type="match status" value="1"/>
</dbReference>
<feature type="binding site" evidence="6 9">
    <location>
        <position position="289"/>
    </location>
    <ligand>
        <name>Mg(2+)</name>
        <dbReference type="ChEBI" id="CHEBI:18420"/>
    </ligand>
</feature>
<comment type="cofactor">
    <cofactor evidence="9">
        <name>Mg(2+)</name>
        <dbReference type="ChEBI" id="CHEBI:18420"/>
    </cofactor>
    <text evidence="9">Mg(2+) is required for catalysis and for stabilizing the dimer.</text>
</comment>
<dbReference type="SMART" id="SM01193">
    <property type="entry name" value="Enolase_N"/>
    <property type="match status" value="1"/>
</dbReference>
<dbReference type="AlphaFoldDB" id="N6V044"/>
<keyword evidence="3 6" id="KW-0460">Magnesium</keyword>
<dbReference type="InterPro" id="IPR020809">
    <property type="entry name" value="Enolase_CS"/>
</dbReference>
<feature type="binding site" evidence="6">
    <location>
        <position position="339"/>
    </location>
    <ligand>
        <name>(2R)-2-phosphoglycerate</name>
        <dbReference type="ChEBI" id="CHEBI:58289"/>
    </ligand>
</feature>
<dbReference type="SFLD" id="SFLDS00001">
    <property type="entry name" value="Enolase"/>
    <property type="match status" value="1"/>
</dbReference>
<dbReference type="SMART" id="SM01192">
    <property type="entry name" value="Enolase_C"/>
    <property type="match status" value="1"/>
</dbReference>
<proteinExistence type="inferred from homology"/>
<comment type="caution">
    <text evidence="12">The sequence shown here is derived from an EMBL/GenBank/DDBJ whole genome shotgun (WGS) entry which is preliminary data.</text>
</comment>
<feature type="domain" description="Enolase N-terminal" evidence="11">
    <location>
        <begin position="11"/>
        <end position="140"/>
    </location>
</feature>
<evidence type="ECO:0000256" key="9">
    <source>
        <dbReference type="PIRSR" id="PIRSR001400-3"/>
    </source>
</evidence>
<evidence type="ECO:0000259" key="11">
    <source>
        <dbReference type="SMART" id="SM01193"/>
    </source>
</evidence>
<evidence type="ECO:0000256" key="8">
    <source>
        <dbReference type="PIRSR" id="PIRSR001400-2"/>
    </source>
</evidence>
<dbReference type="UniPathway" id="UPA00109">
    <property type="reaction ID" value="UER00187"/>
</dbReference>
<evidence type="ECO:0000256" key="1">
    <source>
        <dbReference type="ARBA" id="ARBA00005031"/>
    </source>
</evidence>
<feature type="binding site" evidence="8">
    <location>
        <begin position="366"/>
        <end position="369"/>
    </location>
    <ligand>
        <name>substrate</name>
    </ligand>
</feature>
<feature type="binding site" evidence="6">
    <location>
        <position position="368"/>
    </location>
    <ligand>
        <name>(2R)-2-phosphoglycerate</name>
        <dbReference type="ChEBI" id="CHEBI:58289"/>
    </ligand>
</feature>
<name>N6V044_9EURY</name>
<keyword evidence="6" id="KW-0963">Cytoplasm</keyword>
<dbReference type="InterPro" id="IPR036849">
    <property type="entry name" value="Enolase-like_C_sf"/>
</dbReference>
<dbReference type="NCBIfam" id="TIGR01060">
    <property type="entry name" value="eno"/>
    <property type="match status" value="1"/>
</dbReference>
<dbReference type="GO" id="GO:0000287">
    <property type="term" value="F:magnesium ion binding"/>
    <property type="evidence" value="ECO:0007669"/>
    <property type="project" value="UniProtKB-UniRule"/>
</dbReference>
<dbReference type="PANTHER" id="PTHR11902">
    <property type="entry name" value="ENOLASE"/>
    <property type="match status" value="1"/>
</dbReference>
<dbReference type="InterPro" id="IPR020811">
    <property type="entry name" value="Enolase_N"/>
</dbReference>
<dbReference type="Gene3D" id="3.20.20.120">
    <property type="entry name" value="Enolase-like C-terminal domain"/>
    <property type="match status" value="1"/>
</dbReference>
<dbReference type="FunFam" id="3.30.390.10:FF:000001">
    <property type="entry name" value="Enolase"/>
    <property type="match status" value="1"/>
</dbReference>
<comment type="pathway">
    <text evidence="1 6">Carbohydrate degradation; glycolysis; pyruvate from D-glyceraldehyde 3-phosphate: step 4/5.</text>
</comment>
<evidence type="ECO:0000256" key="5">
    <source>
        <dbReference type="ARBA" id="ARBA00023239"/>
    </source>
</evidence>
<dbReference type="InterPro" id="IPR020810">
    <property type="entry name" value="Enolase_C"/>
</dbReference>
<dbReference type="PIRSF" id="PIRSF001400">
    <property type="entry name" value="Enolase"/>
    <property type="match status" value="1"/>
</dbReference>
<sequence length="427" mass="47007">MLYNVDERFNIKDVIAREVIDSRGNPTVEVEVITEGHGFGRAIVPSGASTGSHEALELRDKDQRFGGNGVLLAVENVNSIIKPEIIGYDARMQREIDTIMIELDGTENKSKLGANAILAVSLAVAKAAADTAKIPLYKYLGGCNSYIMPVPLMNIINGGKHAGNNLDIQEFMIMPVGANSIAEAVRMGSEVYHVLKQVIVEKYGKSAINVGDEGGFAPPLNETREALNLLLEAIKRANYEDEIVLALDAAATEFYKDGYYQIDGKKLTREQLLEFYKELVDEYPIVSIEDPFHEDDFEGFKIITEELDIQIVGDDIFVTNVKRLKRGIKERAGNALLLKVNQIGTLTEAIDAANLAYRNGYAVIVSHRSGETEDTTIADLSVALNSGQIKTGAPARGERTAKYNQLIRIEQELGMSKYAGRDFRCPF</sequence>
<reference evidence="12 13" key="1">
    <citation type="journal article" date="2013" name="Genome Announc.">
        <title>Draft Genome Sequence of a Highly Flagellated, Fast-Swimming Archaeon, Methanocaldococcus villosus Strain KIN24-T80 (DSM 22612).</title>
        <authorList>
            <person name="Thennarasu S."/>
            <person name="Polireddy D."/>
            <person name="Antony A."/>
            <person name="Yada M.R."/>
            <person name="Algarawi S."/>
            <person name="Sivakumar N."/>
        </authorList>
    </citation>
    <scope>NUCLEOTIDE SEQUENCE [LARGE SCALE GENOMIC DNA]</scope>
    <source>
        <strain evidence="12 13">KIN24-T80</strain>
    </source>
</reference>
<dbReference type="PROSITE" id="PS00164">
    <property type="entry name" value="ENOLASE"/>
    <property type="match status" value="1"/>
</dbReference>
<organism evidence="12 13">
    <name type="scientific">Methanocaldococcus villosus KIN24-T80</name>
    <dbReference type="NCBI Taxonomy" id="1069083"/>
    <lineage>
        <taxon>Archaea</taxon>
        <taxon>Methanobacteriati</taxon>
        <taxon>Methanobacteriota</taxon>
        <taxon>Methanomada group</taxon>
        <taxon>Methanococci</taxon>
        <taxon>Methanococcales</taxon>
        <taxon>Methanocaldococcaceae</taxon>
        <taxon>Methanocaldococcus</taxon>
    </lineage>
</organism>
<comment type="catalytic activity">
    <reaction evidence="6">
        <text>(2R)-2-phosphoglycerate = phosphoenolpyruvate + H2O</text>
        <dbReference type="Rhea" id="RHEA:10164"/>
        <dbReference type="ChEBI" id="CHEBI:15377"/>
        <dbReference type="ChEBI" id="CHEBI:58289"/>
        <dbReference type="ChEBI" id="CHEBI:58702"/>
        <dbReference type="EC" id="4.2.1.11"/>
    </reaction>
</comment>
<keyword evidence="13" id="KW-1185">Reference proteome</keyword>
<evidence type="ECO:0000259" key="10">
    <source>
        <dbReference type="SMART" id="SM01192"/>
    </source>
</evidence>
<dbReference type="GO" id="GO:0000015">
    <property type="term" value="C:phosphopyruvate hydratase complex"/>
    <property type="evidence" value="ECO:0007669"/>
    <property type="project" value="InterPro"/>
</dbReference>
<keyword evidence="4 6" id="KW-0324">Glycolysis</keyword>
<dbReference type="SUPFAM" id="SSF51604">
    <property type="entry name" value="Enolase C-terminal domain-like"/>
    <property type="match status" value="1"/>
</dbReference>
<dbReference type="SFLD" id="SFLDF00002">
    <property type="entry name" value="enolase"/>
    <property type="match status" value="1"/>
</dbReference>
<dbReference type="EMBL" id="APMM01000055">
    <property type="protein sequence ID" value="ENN95668.1"/>
    <property type="molecule type" value="Genomic_DNA"/>
</dbReference>
<evidence type="ECO:0000256" key="7">
    <source>
        <dbReference type="PIRSR" id="PIRSR001400-1"/>
    </source>
</evidence>
<dbReference type="SFLD" id="SFLDG00178">
    <property type="entry name" value="enolase"/>
    <property type="match status" value="1"/>
</dbReference>
<gene>
    <name evidence="6 12" type="primary">eno</name>
    <name evidence="12" type="ORF">J422_06548</name>
</gene>
<feature type="binding site" evidence="8">
    <location>
        <position position="390"/>
    </location>
    <ligand>
        <name>substrate</name>
    </ligand>
</feature>
<dbReference type="HAMAP" id="MF_00318">
    <property type="entry name" value="Enolase"/>
    <property type="match status" value="1"/>
</dbReference>
<dbReference type="GO" id="GO:0005576">
    <property type="term" value="C:extracellular region"/>
    <property type="evidence" value="ECO:0007669"/>
    <property type="project" value="UniProtKB-SubCell"/>
</dbReference>
<feature type="binding site" evidence="6 9">
    <location>
        <position position="314"/>
    </location>
    <ligand>
        <name>Mg(2+)</name>
        <dbReference type="ChEBI" id="CHEBI:18420"/>
    </ligand>
</feature>
<dbReference type="PRINTS" id="PR00148">
    <property type="entry name" value="ENOLASE"/>
</dbReference>
<protein>
    <recommendedName>
        <fullName evidence="6">Enolase</fullName>
        <ecNumber evidence="6">4.2.1.11</ecNumber>
    </recommendedName>
    <alternativeName>
        <fullName evidence="6">2-phospho-D-glycerate hydro-lyase</fullName>
    </alternativeName>
    <alternativeName>
        <fullName evidence="6">2-phosphoglycerate dehydratase</fullName>
    </alternativeName>
</protein>